<dbReference type="EMBL" id="FZPC01000031">
    <property type="protein sequence ID" value="SNT46146.1"/>
    <property type="molecule type" value="Genomic_DNA"/>
</dbReference>
<dbReference type="Proteomes" id="UP000199693">
    <property type="component" value="Unassembled WGS sequence"/>
</dbReference>
<feature type="modified residue" description="Phosphohistidine" evidence="2">
    <location>
        <position position="57"/>
    </location>
</feature>
<dbReference type="Pfam" id="PF01627">
    <property type="entry name" value="Hpt"/>
    <property type="match status" value="1"/>
</dbReference>
<dbReference type="CDD" id="cd00088">
    <property type="entry name" value="HPT"/>
    <property type="match status" value="1"/>
</dbReference>
<sequence length="116" mass="12819">MSDVHLDDAVLKALREVMAEEFPLLLDTFIGDSEERLRNLHEALAELDGPALRHAAHSFKGSCGNMGAPALAALCKRLEDAARQGDMAKAAGLIEQVEREFAIVRILLRQQRLQRS</sequence>
<dbReference type="Gene3D" id="1.20.120.160">
    <property type="entry name" value="HPT domain"/>
    <property type="match status" value="1"/>
</dbReference>
<name>A0A239MTT6_9PSED</name>
<dbReference type="InterPro" id="IPR008207">
    <property type="entry name" value="Sig_transdc_His_kin_Hpt_dom"/>
</dbReference>
<dbReference type="SMART" id="SM00073">
    <property type="entry name" value="HPT"/>
    <property type="match status" value="1"/>
</dbReference>
<gene>
    <name evidence="4" type="ORF">SAMN05216189_10354</name>
    <name evidence="5" type="ORF">SAMN06295949_1317</name>
</gene>
<dbReference type="EMBL" id="FNEC01000035">
    <property type="protein sequence ID" value="SDK32477.1"/>
    <property type="molecule type" value="Genomic_DNA"/>
</dbReference>
<dbReference type="SUPFAM" id="SSF47226">
    <property type="entry name" value="Histidine-containing phosphotransfer domain, HPT domain"/>
    <property type="match status" value="1"/>
</dbReference>
<protein>
    <submittedName>
        <fullName evidence="4">HPt (Histidine-containing phosphotransfer) domain-containing protein</fullName>
    </submittedName>
</protein>
<dbReference type="GO" id="GO:0004672">
    <property type="term" value="F:protein kinase activity"/>
    <property type="evidence" value="ECO:0007669"/>
    <property type="project" value="UniProtKB-ARBA"/>
</dbReference>
<keyword evidence="2" id="KW-0597">Phosphoprotein</keyword>
<dbReference type="InterPro" id="IPR036641">
    <property type="entry name" value="HPT_dom_sf"/>
</dbReference>
<dbReference type="GO" id="GO:0000160">
    <property type="term" value="P:phosphorelay signal transduction system"/>
    <property type="evidence" value="ECO:0007669"/>
    <property type="project" value="UniProtKB-KW"/>
</dbReference>
<dbReference type="RefSeq" id="WP_089393968.1">
    <property type="nucleotide sequence ID" value="NZ_FNEC01000035.1"/>
</dbReference>
<keyword evidence="1" id="KW-0902">Two-component regulatory system</keyword>
<reference evidence="4 7" key="1">
    <citation type="submission" date="2016-10" db="EMBL/GenBank/DDBJ databases">
        <authorList>
            <person name="de Groot N.N."/>
        </authorList>
    </citation>
    <scope>NUCLEOTIDE SEQUENCE [LARGE SCALE GENOMIC DNA]</scope>
    <source>
        <strain evidence="4 7">CCM 7361</strain>
    </source>
</reference>
<evidence type="ECO:0000259" key="3">
    <source>
        <dbReference type="PROSITE" id="PS50894"/>
    </source>
</evidence>
<evidence type="ECO:0000256" key="2">
    <source>
        <dbReference type="PROSITE-ProRule" id="PRU00110"/>
    </source>
</evidence>
<organism evidence="4 7">
    <name type="scientific">Pseudomonas delhiensis</name>
    <dbReference type="NCBI Taxonomy" id="366289"/>
    <lineage>
        <taxon>Bacteria</taxon>
        <taxon>Pseudomonadati</taxon>
        <taxon>Pseudomonadota</taxon>
        <taxon>Gammaproteobacteria</taxon>
        <taxon>Pseudomonadales</taxon>
        <taxon>Pseudomonadaceae</taxon>
        <taxon>Pseudomonas</taxon>
    </lineage>
</organism>
<evidence type="ECO:0000313" key="5">
    <source>
        <dbReference type="EMBL" id="SNT46146.1"/>
    </source>
</evidence>
<dbReference type="PROSITE" id="PS50894">
    <property type="entry name" value="HPT"/>
    <property type="match status" value="1"/>
</dbReference>
<evidence type="ECO:0000256" key="1">
    <source>
        <dbReference type="ARBA" id="ARBA00023012"/>
    </source>
</evidence>
<proteinExistence type="predicted"/>
<evidence type="ECO:0000313" key="7">
    <source>
        <dbReference type="Proteomes" id="UP000199693"/>
    </source>
</evidence>
<evidence type="ECO:0000313" key="6">
    <source>
        <dbReference type="Proteomes" id="UP000198309"/>
    </source>
</evidence>
<feature type="domain" description="HPt" evidence="3">
    <location>
        <begin position="18"/>
        <end position="111"/>
    </location>
</feature>
<dbReference type="AlphaFoldDB" id="A0A239MTT6"/>
<accession>A0A239MTT6</accession>
<keyword evidence="6" id="KW-1185">Reference proteome</keyword>
<reference evidence="5 6" key="2">
    <citation type="submission" date="2017-06" db="EMBL/GenBank/DDBJ databases">
        <authorList>
            <person name="Varghese N."/>
            <person name="Submissions S."/>
        </authorList>
    </citation>
    <scope>NUCLEOTIDE SEQUENCE [LARGE SCALE GENOMIC DNA]</scope>
    <source>
        <strain evidence="5 6">RLD-1</strain>
    </source>
</reference>
<dbReference type="Proteomes" id="UP000198309">
    <property type="component" value="Unassembled WGS sequence"/>
</dbReference>
<evidence type="ECO:0000313" key="4">
    <source>
        <dbReference type="EMBL" id="SDK32477.1"/>
    </source>
</evidence>